<protein>
    <submittedName>
        <fullName evidence="3">Acetoin utilization protein AcuC</fullName>
    </submittedName>
</protein>
<dbReference type="PANTHER" id="PTHR10625:SF10">
    <property type="entry name" value="HISTONE DEACETYLASE HDAC1"/>
    <property type="match status" value="1"/>
</dbReference>
<gene>
    <name evidence="3" type="ORF">EDC23_1693</name>
</gene>
<sequence>MSDNLIVYTGEQLARYHFGADHPFGPKRHDAFVERFKQKQLDRRVSHGAPVGASEEAIERFHLREYVEEVKAASESGGGMLDPDTPAVKGIYEAAATVVGTGLAALEQLMQGHYKRAFIPIGGLHHAYRDRAAGFCVFNDCGVIIETLREIYGIKRIAYVDIDAHHGDGVFYSFEYDPQLFIVDVHEDGRHLYPGSGASEETGKGEAAGTKLNIPMPMQADDEQFLDIWPEAENFLAQKKPEVILLQCGADSLKGDPITHLHYSEATHAHVTRRLCELADQHSQGRLLALGGGGYNLDNLATAWTTVVEQMITYPEA</sequence>
<dbReference type="InterPro" id="IPR023801">
    <property type="entry name" value="His_deacetylse_dom"/>
</dbReference>
<dbReference type="EMBL" id="SOQX01000004">
    <property type="protein sequence ID" value="TDY00948.1"/>
    <property type="molecule type" value="Genomic_DNA"/>
</dbReference>
<evidence type="ECO:0000256" key="1">
    <source>
        <dbReference type="ARBA" id="ARBA00005947"/>
    </source>
</evidence>
<dbReference type="Proteomes" id="UP000294914">
    <property type="component" value="Unassembled WGS sequence"/>
</dbReference>
<dbReference type="PANTHER" id="PTHR10625">
    <property type="entry name" value="HISTONE DEACETYLASE HDAC1-RELATED"/>
    <property type="match status" value="1"/>
</dbReference>
<dbReference type="OrthoDB" id="9808367at2"/>
<dbReference type="InterPro" id="IPR000286">
    <property type="entry name" value="HDACs"/>
</dbReference>
<dbReference type="GO" id="GO:0004407">
    <property type="term" value="F:histone deacetylase activity"/>
    <property type="evidence" value="ECO:0007669"/>
    <property type="project" value="TreeGrafter"/>
</dbReference>
<evidence type="ECO:0000259" key="2">
    <source>
        <dbReference type="Pfam" id="PF00850"/>
    </source>
</evidence>
<dbReference type="PRINTS" id="PR01270">
    <property type="entry name" value="HDASUPER"/>
</dbReference>
<keyword evidence="4" id="KW-1185">Reference proteome</keyword>
<dbReference type="Pfam" id="PF00850">
    <property type="entry name" value="Hist_deacetyl"/>
    <property type="match status" value="1"/>
</dbReference>
<dbReference type="AlphaFoldDB" id="A0A4R8IKQ2"/>
<feature type="domain" description="Histone deacetylase" evidence="2">
    <location>
        <begin position="22"/>
        <end position="310"/>
    </location>
</feature>
<dbReference type="GO" id="GO:0040029">
    <property type="term" value="P:epigenetic regulation of gene expression"/>
    <property type="evidence" value="ECO:0007669"/>
    <property type="project" value="TreeGrafter"/>
</dbReference>
<dbReference type="InterPro" id="IPR023696">
    <property type="entry name" value="Ureohydrolase_dom_sf"/>
</dbReference>
<proteinExistence type="inferred from homology"/>
<dbReference type="Gene3D" id="3.40.800.20">
    <property type="entry name" value="Histone deacetylase domain"/>
    <property type="match status" value="1"/>
</dbReference>
<organism evidence="3 4">
    <name type="scientific">Thiohalophilus thiocyanatoxydans</name>
    <dbReference type="NCBI Taxonomy" id="381308"/>
    <lineage>
        <taxon>Bacteria</taxon>
        <taxon>Pseudomonadati</taxon>
        <taxon>Pseudomonadota</taxon>
        <taxon>Gammaproteobacteria</taxon>
        <taxon>Thiohalomonadales</taxon>
        <taxon>Thiohalophilaceae</taxon>
        <taxon>Thiohalophilus</taxon>
    </lineage>
</organism>
<reference evidence="3 4" key="1">
    <citation type="submission" date="2019-03" db="EMBL/GenBank/DDBJ databases">
        <title>Genomic Encyclopedia of Type Strains, Phase IV (KMG-IV): sequencing the most valuable type-strain genomes for metagenomic binning, comparative biology and taxonomic classification.</title>
        <authorList>
            <person name="Goeker M."/>
        </authorList>
    </citation>
    <scope>NUCLEOTIDE SEQUENCE [LARGE SCALE GENOMIC DNA]</scope>
    <source>
        <strain evidence="3 4">DSM 16326</strain>
    </source>
</reference>
<accession>A0A4R8IKQ2</accession>
<evidence type="ECO:0000313" key="3">
    <source>
        <dbReference type="EMBL" id="TDY00948.1"/>
    </source>
</evidence>
<comment type="similarity">
    <text evidence="1">Belongs to the histone deacetylase family.</text>
</comment>
<name>A0A4R8IKQ2_9GAMM</name>
<dbReference type="SUPFAM" id="SSF52768">
    <property type="entry name" value="Arginase/deacetylase"/>
    <property type="match status" value="1"/>
</dbReference>
<evidence type="ECO:0000313" key="4">
    <source>
        <dbReference type="Proteomes" id="UP000294914"/>
    </source>
</evidence>
<dbReference type="RefSeq" id="WP_134083418.1">
    <property type="nucleotide sequence ID" value="NZ_SOQX01000004.1"/>
</dbReference>
<comment type="caution">
    <text evidence="3">The sequence shown here is derived from an EMBL/GenBank/DDBJ whole genome shotgun (WGS) entry which is preliminary data.</text>
</comment>
<dbReference type="InterPro" id="IPR037138">
    <property type="entry name" value="His_deacetylse_dom_sf"/>
</dbReference>